<accession>Q7M7N3</accession>
<dbReference type="RefSeq" id="WP_011139962.1">
    <property type="nucleotide sequence ID" value="NC_005090.1"/>
</dbReference>
<evidence type="ECO:0000313" key="4">
    <source>
        <dbReference type="Proteomes" id="UP000000422"/>
    </source>
</evidence>
<dbReference type="STRING" id="273121.WS2189"/>
<dbReference type="EMBL" id="BX571662">
    <property type="protein sequence ID" value="CAE11180.1"/>
    <property type="molecule type" value="Genomic_DNA"/>
</dbReference>
<dbReference type="GO" id="GO:0016853">
    <property type="term" value="F:isomerase activity"/>
    <property type="evidence" value="ECO:0007669"/>
    <property type="project" value="UniProtKB-KW"/>
</dbReference>
<dbReference type="SUPFAM" id="SSF53756">
    <property type="entry name" value="UDP-Glycosyltransferase/glycogen phosphorylase"/>
    <property type="match status" value="1"/>
</dbReference>
<dbReference type="AlphaFoldDB" id="Q7M7N3"/>
<proteinExistence type="inferred from homology"/>
<dbReference type="PANTHER" id="PTHR43174">
    <property type="entry name" value="UDP-N-ACETYLGLUCOSAMINE 2-EPIMERASE"/>
    <property type="match status" value="1"/>
</dbReference>
<evidence type="ECO:0000313" key="3">
    <source>
        <dbReference type="EMBL" id="CAE11180.1"/>
    </source>
</evidence>
<dbReference type="InterPro" id="IPR029767">
    <property type="entry name" value="WecB-like"/>
</dbReference>
<dbReference type="NCBIfam" id="TIGR00236">
    <property type="entry name" value="wecB"/>
    <property type="match status" value="1"/>
</dbReference>
<dbReference type="InterPro" id="IPR003331">
    <property type="entry name" value="UDP_GlcNAc_Epimerase_2_dom"/>
</dbReference>
<gene>
    <name evidence="3" type="primary">WBPI</name>
    <name evidence="3" type="ordered locus">WS2189</name>
</gene>
<sequence>MKGMTILGARPQFIKSACMSLELKRRGVQEVMIHTGQHFDASMSQIFFEQMNLKRADYFLDIHSLSHGAMTGRMMEEIEKILLLERPDFTVVYGDTNSTLAGALASCKLHIPVVHIEAGLRSFDMKMPEEINRILTDRISSLLLVPSQAAQENLAREGFESFDSQITWIGDVMLDSLLHFRPFSTPPKGIPKENFILCTLHRQENSDNKERLMEIIGAIEEAGELMPVVLPLHPRTRARLEHEGLKLDESKVLVIDPVGYLEMLWLLEHCKIVMTDSGGVQKEAYCFGKLCLTLRDSTEWVELMAQGANFLVGSNKEMILGALHQHLEDSIIPDLDIYGGGKASQRALDALLNFFKETP</sequence>
<dbReference type="PANTHER" id="PTHR43174:SF1">
    <property type="entry name" value="UDP-N-ACETYLGLUCOSAMINE 2-EPIMERASE"/>
    <property type="match status" value="1"/>
</dbReference>
<keyword evidence="4" id="KW-1185">Reference proteome</keyword>
<dbReference type="HOGENOM" id="CLU_041674_0_1_7"/>
<dbReference type="eggNOG" id="COG0381">
    <property type="taxonomic scope" value="Bacteria"/>
</dbReference>
<evidence type="ECO:0000256" key="1">
    <source>
        <dbReference type="RuleBase" id="RU003513"/>
    </source>
</evidence>
<name>Q7M7N3_WOLSU</name>
<dbReference type="Gene3D" id="3.40.50.2000">
    <property type="entry name" value="Glycogen Phosphorylase B"/>
    <property type="match status" value="2"/>
</dbReference>
<reference evidence="3 4" key="1">
    <citation type="journal article" date="2003" name="Proc. Natl. Acad. Sci. U.S.A.">
        <title>Complete genome sequence and analysis of Wolinella succinogenes.</title>
        <authorList>
            <person name="Baar C."/>
            <person name="Eppinger M."/>
            <person name="Raddatz G."/>
            <person name="Simon JM."/>
            <person name="Lanz C."/>
            <person name="Klimmek O."/>
            <person name="Nandakumar R."/>
            <person name="Gross R."/>
            <person name="Rosinus A."/>
            <person name="Keller H."/>
            <person name="Jagtap P."/>
            <person name="Linke B."/>
            <person name="Meyer F."/>
            <person name="Lederer H."/>
            <person name="Schuster S.C."/>
        </authorList>
    </citation>
    <scope>NUCLEOTIDE SEQUENCE [LARGE SCALE GENOMIC DNA]</scope>
    <source>
        <strain evidence="4">ATCC 29543 / DSM 1740 / CCUG 13145 / JCM 31913 / LMG 7466 / NCTC 11488 / FDC 602W</strain>
    </source>
</reference>
<organism evidence="4">
    <name type="scientific">Wolinella succinogenes (strain ATCC 29543 / DSM 1740 / CCUG 13145 / JCM 31913 / LMG 7466 / NCTC 11488 / FDC 602W)</name>
    <name type="common">Vibrio succinogenes</name>
    <dbReference type="NCBI Taxonomy" id="273121"/>
    <lineage>
        <taxon>Bacteria</taxon>
        <taxon>Pseudomonadati</taxon>
        <taxon>Campylobacterota</taxon>
        <taxon>Epsilonproteobacteria</taxon>
        <taxon>Campylobacterales</taxon>
        <taxon>Helicobacteraceae</taxon>
        <taxon>Wolinella</taxon>
    </lineage>
</organism>
<dbReference type="Proteomes" id="UP000000422">
    <property type="component" value="Chromosome"/>
</dbReference>
<dbReference type="Pfam" id="PF02350">
    <property type="entry name" value="Epimerase_2"/>
    <property type="match status" value="1"/>
</dbReference>
<dbReference type="CDD" id="cd03786">
    <property type="entry name" value="GTB_UDP-GlcNAc_2-Epimerase"/>
    <property type="match status" value="1"/>
</dbReference>
<feature type="domain" description="UDP-N-acetylglucosamine 2-epimerase" evidence="2">
    <location>
        <begin position="23"/>
        <end position="351"/>
    </location>
</feature>
<protein>
    <submittedName>
        <fullName evidence="3">PUTATIVE UDP-N-ACETYLGLUCOSAMINE 2-EPIMERASE WBPI</fullName>
    </submittedName>
</protein>
<dbReference type="KEGG" id="wsu:WS2189"/>
<comment type="similarity">
    <text evidence="1">Belongs to the UDP-N-acetylglucosamine 2-epimerase family.</text>
</comment>
<evidence type="ECO:0000259" key="2">
    <source>
        <dbReference type="Pfam" id="PF02350"/>
    </source>
</evidence>
<keyword evidence="1" id="KW-0413">Isomerase</keyword>